<dbReference type="InterPro" id="IPR006091">
    <property type="entry name" value="Acyl-CoA_Oxase/DH_mid-dom"/>
</dbReference>
<evidence type="ECO:0000256" key="4">
    <source>
        <dbReference type="ARBA" id="ARBA00022827"/>
    </source>
</evidence>
<evidence type="ECO:0000259" key="11">
    <source>
        <dbReference type="Pfam" id="PF00441"/>
    </source>
</evidence>
<feature type="domain" description="Acyl-CoA dehydrogenase/oxidase N-terminal" evidence="13">
    <location>
        <begin position="41"/>
        <end position="158"/>
    </location>
</feature>
<comment type="similarity">
    <text evidence="2 10">Belongs to the acyl-CoA dehydrogenase family.</text>
</comment>
<dbReference type="Gene3D" id="1.10.540.10">
    <property type="entry name" value="Acyl-CoA dehydrogenase/oxidase, N-terminal domain"/>
    <property type="match status" value="1"/>
</dbReference>
<dbReference type="Pfam" id="PF02770">
    <property type="entry name" value="Acyl-CoA_dh_M"/>
    <property type="match status" value="1"/>
</dbReference>
<comment type="function">
    <text evidence="7">Involved in the assimilation of dimethylsulphoniopropionate (DMSP), an important compound in the fixation of carbon in marine phytoplankton, by mediating the conversion of 3-(methylthio)propanoyl-CoA (MMPA-CoA) to 3-(methylthio)acryloyl-CoA (MTA-CoA).</text>
</comment>
<keyword evidence="3 10" id="KW-0285">Flavoprotein</keyword>
<dbReference type="Gene3D" id="2.40.110.10">
    <property type="entry name" value="Butyryl-CoA Dehydrogenase, subunit A, domain 2"/>
    <property type="match status" value="1"/>
</dbReference>
<dbReference type="InterPro" id="IPR025878">
    <property type="entry name" value="Acyl-CoA_dh-like_C_dom"/>
</dbReference>
<evidence type="ECO:0000256" key="2">
    <source>
        <dbReference type="ARBA" id="ARBA00009347"/>
    </source>
</evidence>
<keyword evidence="5 10" id="KW-0560">Oxidoreductase</keyword>
<dbReference type="Pfam" id="PF00441">
    <property type="entry name" value="Acyl-CoA_dh_1"/>
    <property type="match status" value="1"/>
</dbReference>
<dbReference type="FunFam" id="2.40.110.10:FF:000031">
    <property type="entry name" value="Acyl-CoA dehydrogenase, putative"/>
    <property type="match status" value="1"/>
</dbReference>
<keyword evidence="16" id="KW-1185">Reference proteome</keyword>
<dbReference type="HOGENOM" id="CLU_018204_12_2_5"/>
<evidence type="ECO:0000256" key="7">
    <source>
        <dbReference type="ARBA" id="ARBA00058683"/>
    </source>
</evidence>
<dbReference type="PANTHER" id="PTHR42803:SF1">
    <property type="entry name" value="BROAD-SPECIFICITY LINEAR ACYL-COA DEHYDROGENASE FADE5"/>
    <property type="match status" value="1"/>
</dbReference>
<dbReference type="eggNOG" id="COG1960">
    <property type="taxonomic scope" value="Bacteria"/>
</dbReference>
<dbReference type="RefSeq" id="WP_025293941.1">
    <property type="nucleotide sequence ID" value="NZ_CP006644.1"/>
</dbReference>
<feature type="domain" description="Acyl-CoA dehydrogenase/oxidase C-terminal" evidence="11">
    <location>
        <begin position="283"/>
        <end position="450"/>
    </location>
</feature>
<sequence>MQVYQAPLRDMRFVLHELFAEGGGFGDPPAFAEFTPDLYDAILDEAARMAQDVLAPLNASGDLEGCRLENGVVRTPEGFKAAYDTFREGGWAALASPTEWGGQGLPETINKLVEEMICGANLSFSLYPGLTHGATTAIEGHGSADLKNAYLPKMVSGEWAGTMCLTESHCGTDLGLLRTRAVPQDDGSYRITGSKIFISSGDHDLTDNVIHLVLAKLPDAPAGVKGISLFLVPKFLPRDDGTPGARNGVTVAGLEHKMGLKASATCQLAFEDSVGWLVGSPHKGMQAMFTMMNTERVSVGIQGLGVAEAAYQAAVAYAKERLQGRALSGAKRPDLPADPIIVHPDVRRMLMTQRAYAEGSRALGQWVSRALDAEKHGEDAETRARAGDFVALMTPVVKALFTDLAFESANIGVQVHGGHGYIREHGVEQYVRDARITQIYEGTNGVQALDLVGRKMPANMGRALRPFFHAVANHLEEAAGAPDVTGNKALAAHLAGLQQAFGALQLSTGMIAQKGMADPEEAGAAATDYLRMLGLVAMGHCFLRAERIAAQRISEGHEDAAFYKAKLATAGFFFDRILPFATTTFLVIKSGKRSLMALEEDAF</sequence>
<reference evidence="15 16" key="1">
    <citation type="submission" date="2013-07" db="EMBL/GenBank/DDBJ databases">
        <title>Completed genome of Sphingomonas sanxanigenens NX02.</title>
        <authorList>
            <person name="Ma T."/>
            <person name="Huang H."/>
            <person name="Wu M."/>
            <person name="Li X."/>
            <person name="Li G."/>
        </authorList>
    </citation>
    <scope>NUCLEOTIDE SEQUENCE [LARGE SCALE GENOMIC DNA]</scope>
    <source>
        <strain evidence="15 16">NX02</strain>
    </source>
</reference>
<dbReference type="InterPro" id="IPR009075">
    <property type="entry name" value="AcylCo_DH/oxidase_C"/>
</dbReference>
<accession>W0AGV8</accession>
<dbReference type="Gene3D" id="1.20.140.10">
    <property type="entry name" value="Butyryl-CoA Dehydrogenase, subunit A, domain 3"/>
    <property type="match status" value="1"/>
</dbReference>
<dbReference type="InterPro" id="IPR037069">
    <property type="entry name" value="AcylCoA_DH/ox_N_sf"/>
</dbReference>
<dbReference type="EC" id="1.3.99.41" evidence="8"/>
<dbReference type="EMBL" id="CP006644">
    <property type="protein sequence ID" value="AHE55782.1"/>
    <property type="molecule type" value="Genomic_DNA"/>
</dbReference>
<dbReference type="InterPro" id="IPR009100">
    <property type="entry name" value="AcylCoA_DH/oxidase_NM_dom_sf"/>
</dbReference>
<gene>
    <name evidence="15" type="ORF">NX02_20705</name>
</gene>
<evidence type="ECO:0000256" key="8">
    <source>
        <dbReference type="ARBA" id="ARBA00066694"/>
    </source>
</evidence>
<comment type="cofactor">
    <cofactor evidence="1 10">
        <name>FAD</name>
        <dbReference type="ChEBI" id="CHEBI:57692"/>
    </cofactor>
</comment>
<proteinExistence type="inferred from homology"/>
<comment type="catalytic activity">
    <reaction evidence="6">
        <text>3-(methylsulfanyl)propanoyl-CoA + oxidized [electron-transfer flavoprotein] + H(+) = 3-(methylsulfanyl)acryloyl-CoA + reduced [electron-transfer flavoprotein]</text>
        <dbReference type="Rhea" id="RHEA:52612"/>
        <dbReference type="Rhea" id="RHEA-COMP:10685"/>
        <dbReference type="Rhea" id="RHEA-COMP:10686"/>
        <dbReference type="ChEBI" id="CHEBI:15378"/>
        <dbReference type="ChEBI" id="CHEBI:57692"/>
        <dbReference type="ChEBI" id="CHEBI:58307"/>
        <dbReference type="ChEBI" id="CHEBI:82815"/>
        <dbReference type="ChEBI" id="CHEBI:84994"/>
        <dbReference type="EC" id="1.3.99.41"/>
    </reaction>
    <physiologicalReaction direction="left-to-right" evidence="6">
        <dbReference type="Rhea" id="RHEA:52613"/>
    </physiologicalReaction>
</comment>
<name>W0AGV8_9SPHN</name>
<evidence type="ECO:0000259" key="12">
    <source>
        <dbReference type="Pfam" id="PF02770"/>
    </source>
</evidence>
<dbReference type="Pfam" id="PF12806">
    <property type="entry name" value="Acyl-CoA_dh_C"/>
    <property type="match status" value="1"/>
</dbReference>
<dbReference type="Proteomes" id="UP000018851">
    <property type="component" value="Chromosome"/>
</dbReference>
<dbReference type="InterPro" id="IPR013786">
    <property type="entry name" value="AcylCoA_DH/ox_N"/>
</dbReference>
<dbReference type="GO" id="GO:0050660">
    <property type="term" value="F:flavin adenine dinucleotide binding"/>
    <property type="evidence" value="ECO:0007669"/>
    <property type="project" value="InterPro"/>
</dbReference>
<evidence type="ECO:0000256" key="3">
    <source>
        <dbReference type="ARBA" id="ARBA00022630"/>
    </source>
</evidence>
<keyword evidence="4 10" id="KW-0274">FAD</keyword>
<dbReference type="PATRIC" id="fig|1123269.5.peg.4047"/>
<dbReference type="AlphaFoldDB" id="W0AGV8"/>
<feature type="domain" description="Acyl-CoA oxidase/dehydrogenase middle" evidence="12">
    <location>
        <begin position="163"/>
        <end position="272"/>
    </location>
</feature>
<evidence type="ECO:0000313" key="16">
    <source>
        <dbReference type="Proteomes" id="UP000018851"/>
    </source>
</evidence>
<protein>
    <recommendedName>
        <fullName evidence="9">3-methylmercaptopropionyl-CoA dehydrogenase</fullName>
        <ecNumber evidence="8">1.3.99.41</ecNumber>
    </recommendedName>
</protein>
<evidence type="ECO:0000313" key="15">
    <source>
        <dbReference type="EMBL" id="AHE55782.1"/>
    </source>
</evidence>
<dbReference type="InterPro" id="IPR052166">
    <property type="entry name" value="Diverse_Acyl-CoA_DH"/>
</dbReference>
<evidence type="ECO:0000256" key="10">
    <source>
        <dbReference type="RuleBase" id="RU362125"/>
    </source>
</evidence>
<evidence type="ECO:0000259" key="13">
    <source>
        <dbReference type="Pfam" id="PF02771"/>
    </source>
</evidence>
<dbReference type="SUPFAM" id="SSF56645">
    <property type="entry name" value="Acyl-CoA dehydrogenase NM domain-like"/>
    <property type="match status" value="1"/>
</dbReference>
<dbReference type="InterPro" id="IPR046373">
    <property type="entry name" value="Acyl-CoA_Oxase/DH_mid-dom_sf"/>
</dbReference>
<evidence type="ECO:0000256" key="1">
    <source>
        <dbReference type="ARBA" id="ARBA00001974"/>
    </source>
</evidence>
<dbReference type="STRING" id="1123269.NX02_20705"/>
<evidence type="ECO:0000256" key="6">
    <source>
        <dbReference type="ARBA" id="ARBA00051388"/>
    </source>
</evidence>
<dbReference type="GO" id="GO:0016627">
    <property type="term" value="F:oxidoreductase activity, acting on the CH-CH group of donors"/>
    <property type="evidence" value="ECO:0007669"/>
    <property type="project" value="InterPro"/>
</dbReference>
<dbReference type="KEGG" id="ssan:NX02_20705"/>
<evidence type="ECO:0000259" key="14">
    <source>
        <dbReference type="Pfam" id="PF12806"/>
    </source>
</evidence>
<dbReference type="Pfam" id="PF02771">
    <property type="entry name" value="Acyl-CoA_dh_N"/>
    <property type="match status" value="1"/>
</dbReference>
<evidence type="ECO:0000256" key="5">
    <source>
        <dbReference type="ARBA" id="ARBA00023002"/>
    </source>
</evidence>
<dbReference type="InterPro" id="IPR036250">
    <property type="entry name" value="AcylCo_DH-like_C"/>
</dbReference>
<feature type="domain" description="Acetyl-CoA dehydrogenase-like C-terminal" evidence="14">
    <location>
        <begin position="487"/>
        <end position="598"/>
    </location>
</feature>
<evidence type="ECO:0000256" key="9">
    <source>
        <dbReference type="ARBA" id="ARBA00069043"/>
    </source>
</evidence>
<dbReference type="PANTHER" id="PTHR42803">
    <property type="entry name" value="ACYL-COA DEHYDROGENASE"/>
    <property type="match status" value="1"/>
</dbReference>
<organism evidence="15 16">
    <name type="scientific">Sphingomonas sanxanigenens DSM 19645 = NX02</name>
    <dbReference type="NCBI Taxonomy" id="1123269"/>
    <lineage>
        <taxon>Bacteria</taxon>
        <taxon>Pseudomonadati</taxon>
        <taxon>Pseudomonadota</taxon>
        <taxon>Alphaproteobacteria</taxon>
        <taxon>Sphingomonadales</taxon>
        <taxon>Sphingomonadaceae</taxon>
        <taxon>Sphingomonas</taxon>
    </lineage>
</organism>
<dbReference type="OrthoDB" id="9807883at2"/>
<dbReference type="SUPFAM" id="SSF47203">
    <property type="entry name" value="Acyl-CoA dehydrogenase C-terminal domain-like"/>
    <property type="match status" value="1"/>
</dbReference>